<name>A0AAV7N3N3_PLEWA</name>
<keyword evidence="2" id="KW-1185">Reference proteome</keyword>
<dbReference type="AlphaFoldDB" id="A0AAV7N3N3"/>
<proteinExistence type="predicted"/>
<evidence type="ECO:0000313" key="1">
    <source>
        <dbReference type="EMBL" id="KAJ1107270.1"/>
    </source>
</evidence>
<reference evidence="1" key="1">
    <citation type="journal article" date="2022" name="bioRxiv">
        <title>Sequencing and chromosome-scale assembly of the giantPleurodeles waltlgenome.</title>
        <authorList>
            <person name="Brown T."/>
            <person name="Elewa A."/>
            <person name="Iarovenko S."/>
            <person name="Subramanian E."/>
            <person name="Araus A.J."/>
            <person name="Petzold A."/>
            <person name="Susuki M."/>
            <person name="Suzuki K.-i.T."/>
            <person name="Hayashi T."/>
            <person name="Toyoda A."/>
            <person name="Oliveira C."/>
            <person name="Osipova E."/>
            <person name="Leigh N.D."/>
            <person name="Simon A."/>
            <person name="Yun M.H."/>
        </authorList>
    </citation>
    <scope>NUCLEOTIDE SEQUENCE</scope>
    <source>
        <strain evidence="1">20211129_DDA</strain>
        <tissue evidence="1">Liver</tissue>
    </source>
</reference>
<organism evidence="1 2">
    <name type="scientific">Pleurodeles waltl</name>
    <name type="common">Iberian ribbed newt</name>
    <dbReference type="NCBI Taxonomy" id="8319"/>
    <lineage>
        <taxon>Eukaryota</taxon>
        <taxon>Metazoa</taxon>
        <taxon>Chordata</taxon>
        <taxon>Craniata</taxon>
        <taxon>Vertebrata</taxon>
        <taxon>Euteleostomi</taxon>
        <taxon>Amphibia</taxon>
        <taxon>Batrachia</taxon>
        <taxon>Caudata</taxon>
        <taxon>Salamandroidea</taxon>
        <taxon>Salamandridae</taxon>
        <taxon>Pleurodelinae</taxon>
        <taxon>Pleurodeles</taxon>
    </lineage>
</organism>
<dbReference type="EMBL" id="JANPWB010000013">
    <property type="protein sequence ID" value="KAJ1107270.1"/>
    <property type="molecule type" value="Genomic_DNA"/>
</dbReference>
<evidence type="ECO:0000313" key="2">
    <source>
        <dbReference type="Proteomes" id="UP001066276"/>
    </source>
</evidence>
<accession>A0AAV7N3N3</accession>
<sequence>MRLCFTHRLGAHDVPLLLGGNSIPQPPADLQSCTVVLFAAAALVFYDLAPRGIQANMGISVATALQAAARTLADQHSRDPALPPQASVATVSGLGSRYTCTCGRSYGVFSVRLPKKGDRVSLSWDPKLGVSLNTRPVRLPSSWFRPLRQAQPGARSTCHCRNEEVIS</sequence>
<comment type="caution">
    <text evidence="1">The sequence shown here is derived from an EMBL/GenBank/DDBJ whole genome shotgun (WGS) entry which is preliminary data.</text>
</comment>
<dbReference type="Proteomes" id="UP001066276">
    <property type="component" value="Chromosome 9"/>
</dbReference>
<protein>
    <submittedName>
        <fullName evidence="1">Uncharacterized protein</fullName>
    </submittedName>
</protein>
<gene>
    <name evidence="1" type="ORF">NDU88_004663</name>
</gene>